<evidence type="ECO:0000256" key="2">
    <source>
        <dbReference type="SAM" id="MobiDB-lite"/>
    </source>
</evidence>
<feature type="coiled-coil region" evidence="1">
    <location>
        <begin position="51"/>
        <end position="106"/>
    </location>
</feature>
<protein>
    <submittedName>
        <fullName evidence="5">T7SS-secreted protein</fullName>
    </submittedName>
</protein>
<feature type="domain" description="Putative T7SS secretion signal" evidence="4">
    <location>
        <begin position="9"/>
        <end position="180"/>
    </location>
</feature>
<feature type="region of interest" description="Disordered" evidence="2">
    <location>
        <begin position="111"/>
        <end position="144"/>
    </location>
</feature>
<reference evidence="5" key="1">
    <citation type="submission" date="2024-05" db="EMBL/GenBank/DDBJ databases">
        <title>The Natural Products Discovery Center: Release of the First 8490 Sequenced Strains for Exploring Actinobacteria Biosynthetic Diversity.</title>
        <authorList>
            <person name="Kalkreuter E."/>
            <person name="Kautsar S.A."/>
            <person name="Yang D."/>
            <person name="Bader C.D."/>
            <person name="Teijaro C.N."/>
            <person name="Fluegel L."/>
            <person name="Davis C.M."/>
            <person name="Simpson J.R."/>
            <person name="Lauterbach L."/>
            <person name="Steele A.D."/>
            <person name="Gui C."/>
            <person name="Meng S."/>
            <person name="Li G."/>
            <person name="Viehrig K."/>
            <person name="Ye F."/>
            <person name="Su P."/>
            <person name="Kiefer A.F."/>
            <person name="Nichols A."/>
            <person name="Cepeda A.J."/>
            <person name="Yan W."/>
            <person name="Fan B."/>
            <person name="Jiang Y."/>
            <person name="Adhikari A."/>
            <person name="Zheng C.-J."/>
            <person name="Schuster L."/>
            <person name="Cowan T.M."/>
            <person name="Smanski M.J."/>
            <person name="Chevrette M.G."/>
            <person name="de Carvalho L.P.S."/>
            <person name="Shen B."/>
        </authorList>
    </citation>
    <scope>NUCLEOTIDE SEQUENCE</scope>
    <source>
        <strain evidence="5">NPDC080035</strain>
    </source>
</reference>
<sequence length="457" mass="48694">MSDKEFQPLTGDPDLLETKAKHYQAIGEAIQRASKELNKIHDVDGYKSQAVDKLKEMSKDTADDISKAKDRYAKTASALIAYAASLREAKDDADKAIALINSKQADADAAKTAAKTAHTDAQNAKPDDASTAKKSADDADDAARDANAALQAAHQAWYDAKDKKDGAARKAVDAIVDVVDHHNNGLKNPGFWDKVMDVISTIGDIAGVLAIFFSWVPILGQVLVVIALVASVIKLVDAVVKYAKGEGSILGIVGAAVGVALSLFGGRIFAFLGKAARVKSLARVPKLAAGAQRTSQDALKLRIADRLMTSARSKLFQKPLDDVNPVKIWQAAGESAAGQREAYRALVTDGADKMKAMRTLLGIDKNMTSAVIHDARDLQWRNPLTAVVAYHQGSALYNKAAGLANVPNSIDTLVNKFSGGPAHSDAPKLPSVDLTKFAVDHADRYTPTYKSNNVWGG</sequence>
<dbReference type="RefSeq" id="WP_348788689.1">
    <property type="nucleotide sequence ID" value="NZ_CP157390.1"/>
</dbReference>
<keyword evidence="1" id="KW-0175">Coiled coil</keyword>
<evidence type="ECO:0000259" key="4">
    <source>
        <dbReference type="Pfam" id="PF21725"/>
    </source>
</evidence>
<proteinExistence type="predicted"/>
<organism evidence="5">
    <name type="scientific">Leifsonia sp. NPDC080035</name>
    <dbReference type="NCBI Taxonomy" id="3143936"/>
    <lineage>
        <taxon>Bacteria</taxon>
        <taxon>Bacillati</taxon>
        <taxon>Actinomycetota</taxon>
        <taxon>Actinomycetes</taxon>
        <taxon>Micrococcales</taxon>
        <taxon>Microbacteriaceae</taxon>
        <taxon>Leifsonia</taxon>
    </lineage>
</organism>
<name>A0AAU7GFY0_9MICO</name>
<evidence type="ECO:0000313" key="5">
    <source>
        <dbReference type="EMBL" id="XBM48766.1"/>
    </source>
</evidence>
<keyword evidence="3" id="KW-0472">Membrane</keyword>
<gene>
    <name evidence="5" type="ORF">AAME72_02655</name>
</gene>
<keyword evidence="3" id="KW-0812">Transmembrane</keyword>
<evidence type="ECO:0000256" key="3">
    <source>
        <dbReference type="SAM" id="Phobius"/>
    </source>
</evidence>
<feature type="transmembrane region" description="Helical" evidence="3">
    <location>
        <begin position="249"/>
        <end position="273"/>
    </location>
</feature>
<dbReference type="Pfam" id="PF21725">
    <property type="entry name" value="T7SS_signal"/>
    <property type="match status" value="1"/>
</dbReference>
<dbReference type="AlphaFoldDB" id="A0AAU7GFY0"/>
<keyword evidence="3" id="KW-1133">Transmembrane helix</keyword>
<feature type="transmembrane region" description="Helical" evidence="3">
    <location>
        <begin position="205"/>
        <end position="229"/>
    </location>
</feature>
<feature type="compositionally biased region" description="Low complexity" evidence="2">
    <location>
        <begin position="111"/>
        <end position="124"/>
    </location>
</feature>
<dbReference type="InterPro" id="IPR049082">
    <property type="entry name" value="T7SS_signal"/>
</dbReference>
<accession>A0AAU7GFY0</accession>
<feature type="compositionally biased region" description="Basic and acidic residues" evidence="2">
    <location>
        <begin position="125"/>
        <end position="144"/>
    </location>
</feature>
<dbReference type="EMBL" id="CP157390">
    <property type="protein sequence ID" value="XBM48766.1"/>
    <property type="molecule type" value="Genomic_DNA"/>
</dbReference>
<evidence type="ECO:0000256" key="1">
    <source>
        <dbReference type="SAM" id="Coils"/>
    </source>
</evidence>